<sequence length="174" mass="19431">MAKVSLSKITPVRDIKTVTININGQDIEVAQYLPVAKKAELIETVLNQTLDDTGFLNPTKMEISFTIQVIKYYTSISITEKMIEDSAKTYDLLIMNGIIDAIVNAIPKDEYDSLFDTVEEAAKHTVSYMTSFAGMMKSASEDYKNTEMNVDKLVETLKDPEQIGFVKAVLDKMG</sequence>
<accession>A0A8S5T735</accession>
<proteinExistence type="predicted"/>
<name>A0A8S5T735_9CAUD</name>
<dbReference type="EMBL" id="BK032759">
    <property type="protein sequence ID" value="DAF58920.1"/>
    <property type="molecule type" value="Genomic_DNA"/>
</dbReference>
<evidence type="ECO:0000313" key="1">
    <source>
        <dbReference type="EMBL" id="DAF58920.1"/>
    </source>
</evidence>
<reference evidence="1" key="1">
    <citation type="journal article" date="2021" name="Proc. Natl. Acad. Sci. U.S.A.">
        <title>A Catalog of Tens of Thousands of Viruses from Human Metagenomes Reveals Hidden Associations with Chronic Diseases.</title>
        <authorList>
            <person name="Tisza M.J."/>
            <person name="Buck C.B."/>
        </authorList>
    </citation>
    <scope>NUCLEOTIDE SEQUENCE</scope>
    <source>
        <strain evidence="1">CtxMM9</strain>
    </source>
</reference>
<protein>
    <submittedName>
        <fullName evidence="1">Uncharacterized protein</fullName>
    </submittedName>
</protein>
<organism evidence="1">
    <name type="scientific">Siphoviridae sp. ctxMM9</name>
    <dbReference type="NCBI Taxonomy" id="2827973"/>
    <lineage>
        <taxon>Viruses</taxon>
        <taxon>Duplodnaviria</taxon>
        <taxon>Heunggongvirae</taxon>
        <taxon>Uroviricota</taxon>
        <taxon>Caudoviricetes</taxon>
    </lineage>
</organism>